<dbReference type="InterPro" id="IPR012724">
    <property type="entry name" value="DnaJ"/>
</dbReference>
<dbReference type="InterPro" id="IPR036869">
    <property type="entry name" value="J_dom_sf"/>
</dbReference>
<name>A0ABU1FPT4_9MICC</name>
<dbReference type="NCBIfam" id="TIGR02349">
    <property type="entry name" value="DnaJ_bact"/>
    <property type="match status" value="1"/>
</dbReference>
<dbReference type="HAMAP" id="MF_01152">
    <property type="entry name" value="DnaJ"/>
    <property type="match status" value="1"/>
</dbReference>
<keyword evidence="7 9" id="KW-0346">Stress response</keyword>
<dbReference type="SUPFAM" id="SSF49493">
    <property type="entry name" value="HSP40/DnaJ peptide-binding domain"/>
    <property type="match status" value="2"/>
</dbReference>
<dbReference type="Pfam" id="PF01556">
    <property type="entry name" value="DnaJ_C"/>
    <property type="match status" value="1"/>
</dbReference>
<feature type="binding site" evidence="9">
    <location>
        <position position="185"/>
    </location>
    <ligand>
        <name>Zn(2+)</name>
        <dbReference type="ChEBI" id="CHEBI:29105"/>
        <label>2</label>
    </ligand>
</feature>
<dbReference type="InterPro" id="IPR036410">
    <property type="entry name" value="HSP_DnaJ_Cys-rich_dom_sf"/>
</dbReference>
<dbReference type="RefSeq" id="WP_310536054.1">
    <property type="nucleotide sequence ID" value="NZ_BAAAOC010000008.1"/>
</dbReference>
<evidence type="ECO:0000256" key="1">
    <source>
        <dbReference type="ARBA" id="ARBA00022490"/>
    </source>
</evidence>
<organism evidence="14 15">
    <name type="scientific">Nesterenkonia flava</name>
    <dbReference type="NCBI Taxonomy" id="469799"/>
    <lineage>
        <taxon>Bacteria</taxon>
        <taxon>Bacillati</taxon>
        <taxon>Actinomycetota</taxon>
        <taxon>Actinomycetes</taxon>
        <taxon>Micrococcales</taxon>
        <taxon>Micrococcaceae</taxon>
        <taxon>Nesterenkonia</taxon>
    </lineage>
</organism>
<dbReference type="SUPFAM" id="SSF57938">
    <property type="entry name" value="DnaJ/Hsp40 cysteine-rich domain"/>
    <property type="match status" value="1"/>
</dbReference>
<evidence type="ECO:0000259" key="13">
    <source>
        <dbReference type="PROSITE" id="PS51188"/>
    </source>
</evidence>
<feature type="binding site" evidence="9">
    <location>
        <position position="202"/>
    </location>
    <ligand>
        <name>Zn(2+)</name>
        <dbReference type="ChEBI" id="CHEBI:29105"/>
        <label>1</label>
    </ligand>
</feature>
<evidence type="ECO:0000313" key="14">
    <source>
        <dbReference type="EMBL" id="MDR5710664.1"/>
    </source>
</evidence>
<feature type="binding site" evidence="9">
    <location>
        <position position="159"/>
    </location>
    <ligand>
        <name>Zn(2+)</name>
        <dbReference type="ChEBI" id="CHEBI:29105"/>
        <label>2</label>
    </ligand>
</feature>
<dbReference type="EMBL" id="JAVKGT010000001">
    <property type="protein sequence ID" value="MDR5710664.1"/>
    <property type="molecule type" value="Genomic_DNA"/>
</dbReference>
<keyword evidence="8 9" id="KW-0143">Chaperone</keyword>
<comment type="domain">
    <text evidence="9">The J domain is necessary and sufficient to stimulate DnaK ATPase activity. Zinc center 1 plays an important role in the autonomous, DnaK-independent chaperone activity of DnaJ. Zinc center 2 is essential for interaction with DnaK and for DnaJ activity.</text>
</comment>
<dbReference type="NCBIfam" id="NF008035">
    <property type="entry name" value="PRK10767.1"/>
    <property type="match status" value="1"/>
</dbReference>
<feature type="binding site" evidence="9">
    <location>
        <position position="199"/>
    </location>
    <ligand>
        <name>Zn(2+)</name>
        <dbReference type="ChEBI" id="CHEBI:29105"/>
        <label>1</label>
    </ligand>
</feature>
<dbReference type="PANTHER" id="PTHR43096">
    <property type="entry name" value="DNAJ HOMOLOG 1, MITOCHONDRIAL-RELATED"/>
    <property type="match status" value="1"/>
</dbReference>
<dbReference type="InterPro" id="IPR001623">
    <property type="entry name" value="DnaJ_domain"/>
</dbReference>
<dbReference type="PROSITE" id="PS00636">
    <property type="entry name" value="DNAJ_1"/>
    <property type="match status" value="1"/>
</dbReference>
<dbReference type="CDD" id="cd10747">
    <property type="entry name" value="DnaJ_C"/>
    <property type="match status" value="1"/>
</dbReference>
<dbReference type="SMART" id="SM00271">
    <property type="entry name" value="DnaJ"/>
    <property type="match status" value="1"/>
</dbReference>
<feature type="zinc finger region" description="CR-type" evidence="10">
    <location>
        <begin position="129"/>
        <end position="211"/>
    </location>
</feature>
<evidence type="ECO:0000256" key="3">
    <source>
        <dbReference type="ARBA" id="ARBA00022723"/>
    </source>
</evidence>
<dbReference type="NCBIfam" id="NF010871">
    <property type="entry name" value="PRK14278.1"/>
    <property type="match status" value="1"/>
</dbReference>
<dbReference type="InterPro" id="IPR001305">
    <property type="entry name" value="HSP_DnaJ_Cys-rich_dom"/>
</dbReference>
<feature type="domain" description="CR-type" evidence="13">
    <location>
        <begin position="129"/>
        <end position="211"/>
    </location>
</feature>
<evidence type="ECO:0000259" key="12">
    <source>
        <dbReference type="PROSITE" id="PS50076"/>
    </source>
</evidence>
<comment type="subunit">
    <text evidence="9">Homodimer.</text>
</comment>
<dbReference type="PANTHER" id="PTHR43096:SF48">
    <property type="entry name" value="CHAPERONE PROTEIN DNAJ"/>
    <property type="match status" value="1"/>
</dbReference>
<dbReference type="Gene3D" id="2.60.260.20">
    <property type="entry name" value="Urease metallochaperone UreE, N-terminal domain"/>
    <property type="match status" value="2"/>
</dbReference>
<keyword evidence="4 9" id="KW-0677">Repeat</keyword>
<accession>A0ABU1FPT4</accession>
<dbReference type="PROSITE" id="PS51188">
    <property type="entry name" value="ZF_CR"/>
    <property type="match status" value="1"/>
</dbReference>
<comment type="caution">
    <text evidence="14">The sequence shown here is derived from an EMBL/GenBank/DDBJ whole genome shotgun (WGS) entry which is preliminary data.</text>
</comment>
<feature type="binding site" evidence="9">
    <location>
        <position position="145"/>
    </location>
    <ligand>
        <name>Zn(2+)</name>
        <dbReference type="ChEBI" id="CHEBI:29105"/>
        <label>1</label>
    </ligand>
</feature>
<keyword evidence="1 9" id="KW-0963">Cytoplasm</keyword>
<sequence length="375" mass="40308">MSSDYYEALGVSRDASAEEIKKAYRKKARKLHPDVNPGEDAEEQFKLLGTAYEVLSDPEKRRNYDTTGDPNGRPAGGFGGAGGGGFGGFSDIFETFFGGGGSGGPASRTRRGQDSLIRVRIDLRDAVFGTTKEIEVETAVTCSECNGSCMRPGTTPTTCPDCHGQGQIQRPMRSILGTVIQTQTCARCAGFGNIIEDPCQECDGQGRVRERKSLKIKIPAGVDKGNRIHLAGEGEAGLAGGPAGDLFVEVDIRPHEVFTRRGNDLHATVTVPMTAAALGTTVTLETFDGEEEVEVKPGTQSGQVLTLRGKGVSHLRGSGRGDLKIHLKVETPTKLTDKQRELLRMLAEERGEELGESTTEHRGVFAKLREAWDSL</sequence>
<dbReference type="Gene3D" id="1.10.287.110">
    <property type="entry name" value="DnaJ domain"/>
    <property type="match status" value="1"/>
</dbReference>
<keyword evidence="3 9" id="KW-0479">Metal-binding</keyword>
<dbReference type="CDD" id="cd10719">
    <property type="entry name" value="DnaJ_zf"/>
    <property type="match status" value="1"/>
</dbReference>
<evidence type="ECO:0000256" key="5">
    <source>
        <dbReference type="ARBA" id="ARBA00022771"/>
    </source>
</evidence>
<comment type="similarity">
    <text evidence="9">Belongs to the DnaJ family.</text>
</comment>
<feature type="domain" description="J" evidence="12">
    <location>
        <begin position="4"/>
        <end position="68"/>
    </location>
</feature>
<reference evidence="15" key="1">
    <citation type="submission" date="2023-07" db="EMBL/GenBank/DDBJ databases">
        <title>Description of three actinobacteria isolated from air of manufacturing shop in a pharmaceutical factory.</title>
        <authorList>
            <person name="Zhang D.-F."/>
        </authorList>
    </citation>
    <scope>NUCLEOTIDE SEQUENCE [LARGE SCALE GENOMIC DNA]</scope>
    <source>
        <strain evidence="15">CCTCC AB 207010</strain>
    </source>
</reference>
<keyword evidence="6 9" id="KW-0862">Zinc</keyword>
<dbReference type="SUPFAM" id="SSF46565">
    <property type="entry name" value="Chaperone J-domain"/>
    <property type="match status" value="1"/>
</dbReference>
<keyword evidence="2 9" id="KW-0235">DNA replication</keyword>
<comment type="subcellular location">
    <subcellularLocation>
        <location evidence="9">Cytoplasm</location>
    </subcellularLocation>
</comment>
<evidence type="ECO:0000256" key="2">
    <source>
        <dbReference type="ARBA" id="ARBA00022705"/>
    </source>
</evidence>
<dbReference type="InterPro" id="IPR002939">
    <property type="entry name" value="DnaJ_C"/>
</dbReference>
<evidence type="ECO:0000256" key="9">
    <source>
        <dbReference type="HAMAP-Rule" id="MF_01152"/>
    </source>
</evidence>
<dbReference type="InterPro" id="IPR008971">
    <property type="entry name" value="HSP40/DnaJ_pept-bd"/>
</dbReference>
<comment type="function">
    <text evidence="9">Participates actively in the response to hyperosmotic and heat shock by preventing the aggregation of stress-denatured proteins and by disaggregating proteins, also in an autonomous, DnaK-independent fashion. Unfolded proteins bind initially to DnaJ; upon interaction with the DnaJ-bound protein, DnaK hydrolyzes its bound ATP, resulting in the formation of a stable complex. GrpE releases ADP from DnaK; ATP binding to DnaK triggers the release of the substrate protein, thus completing the reaction cycle. Several rounds of ATP-dependent interactions between DnaJ, DnaK and GrpE are required for fully efficient folding. Also involved, together with DnaK and GrpE, in the DNA replication of plasmids through activation of initiation proteins.</text>
</comment>
<dbReference type="CDD" id="cd06257">
    <property type="entry name" value="DnaJ"/>
    <property type="match status" value="1"/>
</dbReference>
<dbReference type="PRINTS" id="PR00625">
    <property type="entry name" value="JDOMAIN"/>
</dbReference>
<evidence type="ECO:0000256" key="8">
    <source>
        <dbReference type="ARBA" id="ARBA00023186"/>
    </source>
</evidence>
<dbReference type="Proteomes" id="UP001260872">
    <property type="component" value="Unassembled WGS sequence"/>
</dbReference>
<dbReference type="Gene3D" id="2.10.230.10">
    <property type="entry name" value="Heat shock protein DnaJ, cysteine-rich domain"/>
    <property type="match status" value="1"/>
</dbReference>
<dbReference type="Pfam" id="PF00226">
    <property type="entry name" value="DnaJ"/>
    <property type="match status" value="1"/>
</dbReference>
<keyword evidence="5 9" id="KW-0863">Zinc-finger</keyword>
<evidence type="ECO:0000256" key="7">
    <source>
        <dbReference type="ARBA" id="ARBA00023016"/>
    </source>
</evidence>
<feature type="region of interest" description="Disordered" evidence="11">
    <location>
        <begin position="58"/>
        <end position="81"/>
    </location>
</feature>
<comment type="caution">
    <text evidence="9">Lacks conserved residue(s) required for the propagation of feature annotation.</text>
</comment>
<feature type="binding site" evidence="9">
    <location>
        <position position="162"/>
    </location>
    <ligand>
        <name>Zn(2+)</name>
        <dbReference type="ChEBI" id="CHEBI:29105"/>
        <label>2</label>
    </ligand>
</feature>
<evidence type="ECO:0000256" key="6">
    <source>
        <dbReference type="ARBA" id="ARBA00022833"/>
    </source>
</evidence>
<dbReference type="Pfam" id="PF00684">
    <property type="entry name" value="DnaJ_CXXCXGXG"/>
    <property type="match status" value="1"/>
</dbReference>
<dbReference type="InterPro" id="IPR018253">
    <property type="entry name" value="DnaJ_domain_CS"/>
</dbReference>
<proteinExistence type="inferred from homology"/>
<feature type="binding site" evidence="9">
    <location>
        <position position="142"/>
    </location>
    <ligand>
        <name>Zn(2+)</name>
        <dbReference type="ChEBI" id="CHEBI:29105"/>
        <label>1</label>
    </ligand>
</feature>
<evidence type="ECO:0000313" key="15">
    <source>
        <dbReference type="Proteomes" id="UP001260872"/>
    </source>
</evidence>
<evidence type="ECO:0000256" key="11">
    <source>
        <dbReference type="SAM" id="MobiDB-lite"/>
    </source>
</evidence>
<gene>
    <name evidence="9 14" type="primary">dnaJ</name>
    <name evidence="14" type="ORF">RH857_00705</name>
</gene>
<comment type="cofactor">
    <cofactor evidence="9">
        <name>Zn(2+)</name>
        <dbReference type="ChEBI" id="CHEBI:29105"/>
    </cofactor>
    <text evidence="9">Binds 2 Zn(2+) ions per monomer.</text>
</comment>
<evidence type="ECO:0000256" key="10">
    <source>
        <dbReference type="PROSITE-ProRule" id="PRU00546"/>
    </source>
</evidence>
<evidence type="ECO:0000256" key="4">
    <source>
        <dbReference type="ARBA" id="ARBA00022737"/>
    </source>
</evidence>
<feature type="binding site" evidence="9">
    <location>
        <position position="188"/>
    </location>
    <ligand>
        <name>Zn(2+)</name>
        <dbReference type="ChEBI" id="CHEBI:29105"/>
        <label>2</label>
    </ligand>
</feature>
<keyword evidence="15" id="KW-1185">Reference proteome</keyword>
<dbReference type="PROSITE" id="PS50076">
    <property type="entry name" value="DNAJ_2"/>
    <property type="match status" value="1"/>
</dbReference>
<protein>
    <recommendedName>
        <fullName evidence="9">Chaperone protein DnaJ</fullName>
    </recommendedName>
</protein>